<evidence type="ECO:0000256" key="5">
    <source>
        <dbReference type="ARBA" id="ARBA00022764"/>
    </source>
</evidence>
<dbReference type="PANTHER" id="PTHR30600">
    <property type="entry name" value="CYTOCHROME C PEROXIDASE-RELATED"/>
    <property type="match status" value="1"/>
</dbReference>
<dbReference type="GO" id="GO:0009055">
    <property type="term" value="F:electron transfer activity"/>
    <property type="evidence" value="ECO:0007669"/>
    <property type="project" value="InterPro"/>
</dbReference>
<dbReference type="SUPFAM" id="SSF46626">
    <property type="entry name" value="Cytochrome c"/>
    <property type="match status" value="2"/>
</dbReference>
<proteinExistence type="predicted"/>
<name>A0A284VKN3_9EURY</name>
<feature type="domain" description="Cytochrome c" evidence="9">
    <location>
        <begin position="199"/>
        <end position="358"/>
    </location>
</feature>
<dbReference type="GO" id="GO:0004130">
    <property type="term" value="F:cytochrome-c peroxidase activity"/>
    <property type="evidence" value="ECO:0007669"/>
    <property type="project" value="TreeGrafter"/>
</dbReference>
<dbReference type="AlphaFoldDB" id="A0A284VKN3"/>
<keyword evidence="4" id="KW-0732">Signal</keyword>
<dbReference type="PANTHER" id="PTHR30600:SF10">
    <property type="entry name" value="BLL6722 PROTEIN"/>
    <property type="match status" value="1"/>
</dbReference>
<organism evidence="10 11">
    <name type="scientific">Candidatus Methanoperedens nitratireducens</name>
    <dbReference type="NCBI Taxonomy" id="1392998"/>
    <lineage>
        <taxon>Archaea</taxon>
        <taxon>Methanobacteriati</taxon>
        <taxon>Methanobacteriota</taxon>
        <taxon>Stenosarchaea group</taxon>
        <taxon>Methanomicrobia</taxon>
        <taxon>Methanosarcinales</taxon>
        <taxon>ANME-2 cluster</taxon>
        <taxon>Candidatus Methanoperedentaceae</taxon>
        <taxon>Candidatus Methanoperedens</taxon>
    </lineage>
</organism>
<dbReference type="GO" id="GO:0046872">
    <property type="term" value="F:metal ion binding"/>
    <property type="evidence" value="ECO:0007669"/>
    <property type="project" value="UniProtKB-KW"/>
</dbReference>
<evidence type="ECO:0000256" key="1">
    <source>
        <dbReference type="ARBA" id="ARBA00004418"/>
    </source>
</evidence>
<evidence type="ECO:0000259" key="9">
    <source>
        <dbReference type="PROSITE" id="PS51007"/>
    </source>
</evidence>
<evidence type="ECO:0000256" key="8">
    <source>
        <dbReference type="PROSITE-ProRule" id="PRU00433"/>
    </source>
</evidence>
<dbReference type="InterPro" id="IPR009056">
    <property type="entry name" value="Cyt_c-like_dom"/>
</dbReference>
<evidence type="ECO:0000256" key="6">
    <source>
        <dbReference type="ARBA" id="ARBA00023002"/>
    </source>
</evidence>
<dbReference type="GO" id="GO:0020037">
    <property type="term" value="F:heme binding"/>
    <property type="evidence" value="ECO:0007669"/>
    <property type="project" value="InterPro"/>
</dbReference>
<keyword evidence="7 8" id="KW-0408">Iron</keyword>
<dbReference type="OrthoDB" id="202054at2157"/>
<keyword evidence="3 8" id="KW-0479">Metal-binding</keyword>
<dbReference type="Gene3D" id="1.10.760.10">
    <property type="entry name" value="Cytochrome c-like domain"/>
    <property type="match status" value="2"/>
</dbReference>
<sequence>MLSKRIWIYVAIMLLTAGTAAALTPQEQLGKNLFFDTNLSEPAGQTCASCHDPNTAFAEPDKNLPVSEGVIPGRFGTRNSPSAAYAVFNGQFTLKSGIMGGQFWDGRAANLTEQAKGPFVNPVEMNNPNRSSVIGKINNSAYAALFEQICGPNAFDSANTNRSYDCMAGAIAAFEGTSELNKFTSKFDAYLSGTYTLTPDEDRGRRLFGGSGKCTHCHPDNGNPVVFSDFKFHNIGIPKNSEFPFPANPANFPADPGLGGFLNDPRQNGQFKTPHLRNINVTGPYMHNGVLKNLKQVVHFYNTRDVLGVCSNSTDPGFGITCWPAPETMTNLDSSFMGNLGLTDTEENAIVAFMQTFTDGFTP</sequence>
<evidence type="ECO:0000313" key="10">
    <source>
        <dbReference type="EMBL" id="SNQ59825.1"/>
    </source>
</evidence>
<dbReference type="PROSITE" id="PS51007">
    <property type="entry name" value="CYTC"/>
    <property type="match status" value="2"/>
</dbReference>
<gene>
    <name evidence="10" type="ORF">MNV_1380012</name>
</gene>
<dbReference type="Proteomes" id="UP000218615">
    <property type="component" value="Unassembled WGS sequence"/>
</dbReference>
<dbReference type="GO" id="GO:0042597">
    <property type="term" value="C:periplasmic space"/>
    <property type="evidence" value="ECO:0007669"/>
    <property type="project" value="UniProtKB-SubCell"/>
</dbReference>
<evidence type="ECO:0000256" key="4">
    <source>
        <dbReference type="ARBA" id="ARBA00022729"/>
    </source>
</evidence>
<dbReference type="RefSeq" id="WP_096204132.1">
    <property type="nucleotide sequence ID" value="NZ_FZMP01000044.1"/>
</dbReference>
<dbReference type="InterPro" id="IPR036909">
    <property type="entry name" value="Cyt_c-like_dom_sf"/>
</dbReference>
<evidence type="ECO:0000313" key="11">
    <source>
        <dbReference type="Proteomes" id="UP000218615"/>
    </source>
</evidence>
<accession>A0A284VKN3</accession>
<keyword evidence="6" id="KW-0560">Oxidoreductase</keyword>
<evidence type="ECO:0000256" key="2">
    <source>
        <dbReference type="ARBA" id="ARBA00022617"/>
    </source>
</evidence>
<dbReference type="InterPro" id="IPR051395">
    <property type="entry name" value="Cytochrome_c_Peroxidase/MauG"/>
</dbReference>
<dbReference type="InterPro" id="IPR004852">
    <property type="entry name" value="Di-haem_cyt_c_peroxidsae"/>
</dbReference>
<keyword evidence="2 8" id="KW-0349">Heme</keyword>
<keyword evidence="5" id="KW-0574">Periplasm</keyword>
<dbReference type="EMBL" id="FZMP01000044">
    <property type="protein sequence ID" value="SNQ59825.1"/>
    <property type="molecule type" value="Genomic_DNA"/>
</dbReference>
<reference evidence="11" key="1">
    <citation type="submission" date="2017-06" db="EMBL/GenBank/DDBJ databases">
        <authorList>
            <person name="Cremers G."/>
        </authorList>
    </citation>
    <scope>NUCLEOTIDE SEQUENCE [LARGE SCALE GENOMIC DNA]</scope>
</reference>
<protein>
    <submittedName>
        <fullName evidence="10">Cytochrome c peroxidase</fullName>
    </submittedName>
</protein>
<evidence type="ECO:0000256" key="7">
    <source>
        <dbReference type="ARBA" id="ARBA00023004"/>
    </source>
</evidence>
<keyword evidence="10" id="KW-0575">Peroxidase</keyword>
<dbReference type="PIRSF" id="PIRSF000294">
    <property type="entry name" value="Cytochrome-c_peroxidase"/>
    <property type="match status" value="1"/>
</dbReference>
<evidence type="ECO:0000256" key="3">
    <source>
        <dbReference type="ARBA" id="ARBA00022723"/>
    </source>
</evidence>
<feature type="domain" description="Cytochrome c" evidence="9">
    <location>
        <begin position="25"/>
        <end position="150"/>
    </location>
</feature>
<comment type="subcellular location">
    <subcellularLocation>
        <location evidence="1">Periplasm</location>
    </subcellularLocation>
</comment>
<dbReference type="Pfam" id="PF03150">
    <property type="entry name" value="CCP_MauG"/>
    <property type="match status" value="1"/>
</dbReference>
<keyword evidence="11" id="KW-1185">Reference proteome</keyword>
<dbReference type="InterPro" id="IPR026259">
    <property type="entry name" value="MauG/Cytc_peroxidase"/>
</dbReference>